<reference evidence="1 2" key="1">
    <citation type="submission" date="2013-12" db="EMBL/GenBank/DDBJ databases">
        <title>Draft genome of the parsitic nematode Ancylostoma duodenale.</title>
        <authorList>
            <person name="Mitreva M."/>
        </authorList>
    </citation>
    <scope>NUCLEOTIDE SEQUENCE [LARGE SCALE GENOMIC DNA]</scope>
    <source>
        <strain evidence="1 2">Zhejiang</strain>
    </source>
</reference>
<dbReference type="Proteomes" id="UP000054047">
    <property type="component" value="Unassembled WGS sequence"/>
</dbReference>
<keyword evidence="2" id="KW-1185">Reference proteome</keyword>
<proteinExistence type="predicted"/>
<name>A0A0C2D5U1_9BILA</name>
<dbReference type="EMBL" id="KN734344">
    <property type="protein sequence ID" value="KIH57472.1"/>
    <property type="molecule type" value="Genomic_DNA"/>
</dbReference>
<dbReference type="AlphaFoldDB" id="A0A0C2D5U1"/>
<accession>A0A0C2D5U1</accession>
<organism evidence="1 2">
    <name type="scientific">Ancylostoma duodenale</name>
    <dbReference type="NCBI Taxonomy" id="51022"/>
    <lineage>
        <taxon>Eukaryota</taxon>
        <taxon>Metazoa</taxon>
        <taxon>Ecdysozoa</taxon>
        <taxon>Nematoda</taxon>
        <taxon>Chromadorea</taxon>
        <taxon>Rhabditida</taxon>
        <taxon>Rhabditina</taxon>
        <taxon>Rhabditomorpha</taxon>
        <taxon>Strongyloidea</taxon>
        <taxon>Ancylostomatidae</taxon>
        <taxon>Ancylostomatinae</taxon>
        <taxon>Ancylostoma</taxon>
    </lineage>
</organism>
<sequence>MNLVPSQYGVFVKYSEYLSLTAPEMKLPVTAVNTRRRWMNKSECEDFISFTCVQDGLLSTTAHSSVEKWIYAVEIAAPDPRKQAGMIRCDAIRLTETRRHWPLNNHL</sequence>
<evidence type="ECO:0000313" key="1">
    <source>
        <dbReference type="EMBL" id="KIH57472.1"/>
    </source>
</evidence>
<protein>
    <submittedName>
        <fullName evidence="1">Uncharacterized protein</fullName>
    </submittedName>
</protein>
<evidence type="ECO:0000313" key="2">
    <source>
        <dbReference type="Proteomes" id="UP000054047"/>
    </source>
</evidence>
<gene>
    <name evidence="1" type="ORF">ANCDUO_12336</name>
</gene>